<gene>
    <name evidence="1" type="ORF">RFH988_LOCUS10143</name>
</gene>
<dbReference type="Proteomes" id="UP000663882">
    <property type="component" value="Unassembled WGS sequence"/>
</dbReference>
<reference evidence="1" key="1">
    <citation type="submission" date="2021-02" db="EMBL/GenBank/DDBJ databases">
        <authorList>
            <person name="Nowell W R."/>
        </authorList>
    </citation>
    <scope>NUCLEOTIDE SEQUENCE</scope>
</reference>
<name>A0A814B642_9BILA</name>
<dbReference type="AlphaFoldDB" id="A0A814B642"/>
<comment type="caution">
    <text evidence="1">The sequence shown here is derived from an EMBL/GenBank/DDBJ whole genome shotgun (WGS) entry which is preliminary data.</text>
</comment>
<organism evidence="1 2">
    <name type="scientific">Rotaria sordida</name>
    <dbReference type="NCBI Taxonomy" id="392033"/>
    <lineage>
        <taxon>Eukaryota</taxon>
        <taxon>Metazoa</taxon>
        <taxon>Spiralia</taxon>
        <taxon>Gnathifera</taxon>
        <taxon>Rotifera</taxon>
        <taxon>Eurotatoria</taxon>
        <taxon>Bdelloidea</taxon>
        <taxon>Philodinida</taxon>
        <taxon>Philodinidae</taxon>
        <taxon>Rotaria</taxon>
    </lineage>
</organism>
<proteinExistence type="predicted"/>
<sequence length="85" mass="9786">MELVAVDKGQPNLQALTTEQRTEATTKTIVQPDECYRIIQRVVHERRFNHGSYLQKLGVIVDVNEMLLIPGRILLSPEYRIVNLL</sequence>
<protein>
    <submittedName>
        <fullName evidence="1">Uncharacterized protein</fullName>
    </submittedName>
</protein>
<accession>A0A814B642</accession>
<evidence type="ECO:0000313" key="2">
    <source>
        <dbReference type="Proteomes" id="UP000663882"/>
    </source>
</evidence>
<dbReference type="EMBL" id="CAJNOO010000373">
    <property type="protein sequence ID" value="CAF0923742.1"/>
    <property type="molecule type" value="Genomic_DNA"/>
</dbReference>
<dbReference type="OrthoDB" id="10252740at2759"/>
<evidence type="ECO:0000313" key="1">
    <source>
        <dbReference type="EMBL" id="CAF0923742.1"/>
    </source>
</evidence>